<evidence type="ECO:0000313" key="6">
    <source>
        <dbReference type="EMBL" id="SCM77291.1"/>
    </source>
</evidence>
<dbReference type="SUPFAM" id="SSF46689">
    <property type="entry name" value="Homeodomain-like"/>
    <property type="match status" value="2"/>
</dbReference>
<dbReference type="InterPro" id="IPR011051">
    <property type="entry name" value="RmlC_Cupin_sf"/>
</dbReference>
<reference evidence="6" key="1">
    <citation type="submission" date="2016-08" db="EMBL/GenBank/DDBJ databases">
        <authorList>
            <person name="Seilhamer J.J."/>
        </authorList>
    </citation>
    <scope>NUCLEOTIDE SEQUENCE</scope>
    <source>
        <strain evidence="6">86</strain>
    </source>
</reference>
<dbReference type="InterPro" id="IPR003313">
    <property type="entry name" value="AraC-bd"/>
</dbReference>
<dbReference type="GO" id="GO:0003700">
    <property type="term" value="F:DNA-binding transcription factor activity"/>
    <property type="evidence" value="ECO:0007669"/>
    <property type="project" value="InterPro"/>
</dbReference>
<keyword evidence="2" id="KW-0238">DNA-binding</keyword>
<dbReference type="CDD" id="cd06976">
    <property type="entry name" value="cupin_MtlR-like_N"/>
    <property type="match status" value="1"/>
</dbReference>
<keyword evidence="1" id="KW-0805">Transcription regulation</keyword>
<dbReference type="Pfam" id="PF12833">
    <property type="entry name" value="HTH_18"/>
    <property type="match status" value="1"/>
</dbReference>
<accession>A0A212LIB9</accession>
<evidence type="ECO:0000256" key="4">
    <source>
        <dbReference type="SAM" id="MobiDB-lite"/>
    </source>
</evidence>
<dbReference type="SMART" id="SM00342">
    <property type="entry name" value="HTH_ARAC"/>
    <property type="match status" value="1"/>
</dbReference>
<dbReference type="Gene3D" id="1.10.10.60">
    <property type="entry name" value="Homeodomain-like"/>
    <property type="match status" value="2"/>
</dbReference>
<feature type="region of interest" description="Disordered" evidence="4">
    <location>
        <begin position="306"/>
        <end position="343"/>
    </location>
</feature>
<dbReference type="GO" id="GO:0043565">
    <property type="term" value="F:sequence-specific DNA binding"/>
    <property type="evidence" value="ECO:0007669"/>
    <property type="project" value="InterPro"/>
</dbReference>
<keyword evidence="3" id="KW-0804">Transcription</keyword>
<dbReference type="InterPro" id="IPR018060">
    <property type="entry name" value="HTH_AraC"/>
</dbReference>
<gene>
    <name evidence="6" type="ORF">KL86PLE_41096</name>
</gene>
<dbReference type="Pfam" id="PF02311">
    <property type="entry name" value="AraC_binding"/>
    <property type="match status" value="1"/>
</dbReference>
<organism evidence="6">
    <name type="scientific">uncultured Pleomorphomonas sp</name>
    <dbReference type="NCBI Taxonomy" id="442121"/>
    <lineage>
        <taxon>Bacteria</taxon>
        <taxon>Pseudomonadati</taxon>
        <taxon>Pseudomonadota</taxon>
        <taxon>Alphaproteobacteria</taxon>
        <taxon>Hyphomicrobiales</taxon>
        <taxon>Pleomorphomonadaceae</taxon>
        <taxon>Pleomorphomonas</taxon>
        <taxon>environmental samples</taxon>
    </lineage>
</organism>
<evidence type="ECO:0000256" key="2">
    <source>
        <dbReference type="ARBA" id="ARBA00023125"/>
    </source>
</evidence>
<proteinExistence type="predicted"/>
<feature type="domain" description="HTH araC/xylS-type" evidence="5">
    <location>
        <begin position="193"/>
        <end position="292"/>
    </location>
</feature>
<dbReference type="RefSeq" id="WP_288197214.1">
    <property type="nucleotide sequence ID" value="NZ_LT608334.1"/>
</dbReference>
<dbReference type="InterPro" id="IPR009057">
    <property type="entry name" value="Homeodomain-like_sf"/>
</dbReference>
<dbReference type="SUPFAM" id="SSF51182">
    <property type="entry name" value="RmlC-like cupins"/>
    <property type="match status" value="1"/>
</dbReference>
<dbReference type="AlphaFoldDB" id="A0A212LIB9"/>
<evidence type="ECO:0000259" key="5">
    <source>
        <dbReference type="PROSITE" id="PS01124"/>
    </source>
</evidence>
<name>A0A212LIB9_9HYPH</name>
<dbReference type="PROSITE" id="PS01124">
    <property type="entry name" value="HTH_ARAC_FAMILY_2"/>
    <property type="match status" value="1"/>
</dbReference>
<dbReference type="InterPro" id="IPR018062">
    <property type="entry name" value="HTH_AraC-typ_CS"/>
</dbReference>
<protein>
    <submittedName>
        <fullName evidence="6">Transcriptional regulator, AraC family</fullName>
    </submittedName>
</protein>
<evidence type="ECO:0000256" key="3">
    <source>
        <dbReference type="ARBA" id="ARBA00023163"/>
    </source>
</evidence>
<sequence length="343" mass="38428">MKSAAMKDLIREVIVAPLDRGFLAFSHDYPYSYTGWHYHPEYELHLIQRSSGSFFVGTYAGRFEPGNLVLMGPNMPHMWVSDNSFSEREDRLFIHDRDMALQFSGTFAERCLQVFADAAPFGKLFEQSHSGIEFSAAVSAEVAGPLRRLAVAEGPEKLALFFTVFATLVGDENRRLLCPGLPTDLGPRSARLNSVLQYIAENYNNPNLTCGMIAEREGMPLSTFSRFFEKNLNCSCLEYINRLRIYKACQLLMETQVPITSICYDIGYDVLSTFNRNFARFIGVSPSDFRHQRGLKWRIEPGMPLSAAAGGKVDEPRRPAPSAGAHSLEDRSGTGRPFQALTP</sequence>
<dbReference type="PROSITE" id="PS00041">
    <property type="entry name" value="HTH_ARAC_FAMILY_1"/>
    <property type="match status" value="1"/>
</dbReference>
<dbReference type="PANTHER" id="PTHR43280:SF27">
    <property type="entry name" value="TRANSCRIPTIONAL REGULATOR MTLR"/>
    <property type="match status" value="1"/>
</dbReference>
<dbReference type="EMBL" id="FMJD01000008">
    <property type="protein sequence ID" value="SCM77291.1"/>
    <property type="molecule type" value="Genomic_DNA"/>
</dbReference>
<dbReference type="PANTHER" id="PTHR43280">
    <property type="entry name" value="ARAC-FAMILY TRANSCRIPTIONAL REGULATOR"/>
    <property type="match status" value="1"/>
</dbReference>
<evidence type="ECO:0000256" key="1">
    <source>
        <dbReference type="ARBA" id="ARBA00023015"/>
    </source>
</evidence>